<keyword evidence="2" id="KW-0472">Membrane</keyword>
<feature type="transmembrane region" description="Helical" evidence="2">
    <location>
        <begin position="231"/>
        <end position="253"/>
    </location>
</feature>
<evidence type="ECO:0000256" key="1">
    <source>
        <dbReference type="SAM" id="MobiDB-lite"/>
    </source>
</evidence>
<feature type="transmembrane region" description="Helical" evidence="2">
    <location>
        <begin position="391"/>
        <end position="413"/>
    </location>
</feature>
<evidence type="ECO:0000313" key="3">
    <source>
        <dbReference type="EMBL" id="CDW76716.1"/>
    </source>
</evidence>
<feature type="transmembrane region" description="Helical" evidence="2">
    <location>
        <begin position="96"/>
        <end position="115"/>
    </location>
</feature>
<evidence type="ECO:0000313" key="4">
    <source>
        <dbReference type="Proteomes" id="UP000039865"/>
    </source>
</evidence>
<name>A0A078A7E8_STYLE</name>
<evidence type="ECO:0000256" key="2">
    <source>
        <dbReference type="SAM" id="Phobius"/>
    </source>
</evidence>
<evidence type="ECO:0008006" key="5">
    <source>
        <dbReference type="Google" id="ProtNLM"/>
    </source>
</evidence>
<feature type="compositionally biased region" description="Polar residues" evidence="1">
    <location>
        <begin position="7"/>
        <end position="24"/>
    </location>
</feature>
<dbReference type="AlphaFoldDB" id="A0A078A7E8"/>
<keyword evidence="2" id="KW-1133">Transmembrane helix</keyword>
<dbReference type="InParanoid" id="A0A078A7E8"/>
<feature type="transmembrane region" description="Helical" evidence="2">
    <location>
        <begin position="65"/>
        <end position="84"/>
    </location>
</feature>
<feature type="transmembrane region" description="Helical" evidence="2">
    <location>
        <begin position="357"/>
        <end position="379"/>
    </location>
</feature>
<dbReference type="EMBL" id="CCKQ01005472">
    <property type="protein sequence ID" value="CDW76716.1"/>
    <property type="molecule type" value="Genomic_DNA"/>
</dbReference>
<feature type="region of interest" description="Disordered" evidence="1">
    <location>
        <begin position="1"/>
        <end position="24"/>
    </location>
</feature>
<keyword evidence="4" id="KW-1185">Reference proteome</keyword>
<organism evidence="3 4">
    <name type="scientific">Stylonychia lemnae</name>
    <name type="common">Ciliate</name>
    <dbReference type="NCBI Taxonomy" id="5949"/>
    <lineage>
        <taxon>Eukaryota</taxon>
        <taxon>Sar</taxon>
        <taxon>Alveolata</taxon>
        <taxon>Ciliophora</taxon>
        <taxon>Intramacronucleata</taxon>
        <taxon>Spirotrichea</taxon>
        <taxon>Stichotrichia</taxon>
        <taxon>Sporadotrichida</taxon>
        <taxon>Oxytrichidae</taxon>
        <taxon>Stylonychinae</taxon>
        <taxon>Stylonychia</taxon>
    </lineage>
</organism>
<feature type="transmembrane region" description="Helical" evidence="2">
    <location>
        <begin position="273"/>
        <end position="295"/>
    </location>
</feature>
<feature type="transmembrane region" description="Helical" evidence="2">
    <location>
        <begin position="196"/>
        <end position="219"/>
    </location>
</feature>
<gene>
    <name evidence="3" type="primary">Contig13556.g14465</name>
    <name evidence="3" type="ORF">STYLEM_5677</name>
</gene>
<feature type="transmembrane region" description="Helical" evidence="2">
    <location>
        <begin position="425"/>
        <end position="450"/>
    </location>
</feature>
<sequence>MRESQEIKTSIQMKSDVTPSTEMPSHIEANQHSNKQSLGIGEEFQVYEVQKESKNFKQRLVYSNYYSYVDSAVLLSFWLIFMLFDCFDLHCYQMWIMLYSMMPVFFICDQGIEISEGWNDLMIILLAILLMPTALIKDFNRIKVKYKHFRFLQILAILIFATNIVLLITVGIFSFIQPDKMESKPESEFINYKEPWLFIPKIQFAFEFQAYFMIVYQYLGTKNQNAHGMRVASYSAGINFLYCSIFCFCAFGAHKIHLNCIASVNLLYSYPVFNWAIDWQLVIISVLQIPFKFYLGKEFVLILFDELMYKSLSSKIDDMKAQHRSKKVFTDLTVHKVREDLYDIIRMPYMRFSKAQYNSISLVTYLINFLMVLFIRGYYHPNFQSKNPLQYVVRISAAIVQPLMIFVFPGFLYKQTCDLYDIKCRFKFLLIPFGIIGFLLIIINVTLVIYEMVILISL</sequence>
<feature type="transmembrane region" description="Helical" evidence="2">
    <location>
        <begin position="151"/>
        <end position="176"/>
    </location>
</feature>
<reference evidence="3 4" key="1">
    <citation type="submission" date="2014-06" db="EMBL/GenBank/DDBJ databases">
        <authorList>
            <person name="Swart Estienne"/>
        </authorList>
    </citation>
    <scope>NUCLEOTIDE SEQUENCE [LARGE SCALE GENOMIC DNA]</scope>
    <source>
        <strain evidence="3 4">130c</strain>
    </source>
</reference>
<accession>A0A078A7E8</accession>
<keyword evidence="2" id="KW-0812">Transmembrane</keyword>
<proteinExistence type="predicted"/>
<protein>
    <recommendedName>
        <fullName evidence="5">Transmembrane protein</fullName>
    </recommendedName>
</protein>
<feature type="transmembrane region" description="Helical" evidence="2">
    <location>
        <begin position="121"/>
        <end position="139"/>
    </location>
</feature>
<dbReference type="Proteomes" id="UP000039865">
    <property type="component" value="Unassembled WGS sequence"/>
</dbReference>